<dbReference type="InterPro" id="IPR003593">
    <property type="entry name" value="AAA+_ATPase"/>
</dbReference>
<dbReference type="PANTHER" id="PTHR42781:SF4">
    <property type="entry name" value="SPERMIDINE_PUTRESCINE IMPORT ATP-BINDING PROTEIN POTA"/>
    <property type="match status" value="1"/>
</dbReference>
<name>A0AAW5F536_CLOSY</name>
<evidence type="ECO:0000256" key="3">
    <source>
        <dbReference type="ARBA" id="ARBA00022840"/>
    </source>
</evidence>
<keyword evidence="3 5" id="KW-0067">ATP-binding</keyword>
<proteinExistence type="predicted"/>
<dbReference type="InterPro" id="IPR027417">
    <property type="entry name" value="P-loop_NTPase"/>
</dbReference>
<comment type="caution">
    <text evidence="5">The sequence shown here is derived from an EMBL/GenBank/DDBJ whole genome shotgun (WGS) entry which is preliminary data.</text>
</comment>
<dbReference type="Proteomes" id="UP001203136">
    <property type="component" value="Unassembled WGS sequence"/>
</dbReference>
<dbReference type="Pfam" id="PF00005">
    <property type="entry name" value="ABC_tran"/>
    <property type="match status" value="1"/>
</dbReference>
<dbReference type="PROSITE" id="PS50893">
    <property type="entry name" value="ABC_TRANSPORTER_2"/>
    <property type="match status" value="1"/>
</dbReference>
<organism evidence="5 6">
    <name type="scientific">Clostridium symbiosum</name>
    <name type="common">Bacteroides symbiosus</name>
    <dbReference type="NCBI Taxonomy" id="1512"/>
    <lineage>
        <taxon>Bacteria</taxon>
        <taxon>Bacillati</taxon>
        <taxon>Bacillota</taxon>
        <taxon>Clostridia</taxon>
        <taxon>Lachnospirales</taxon>
        <taxon>Lachnospiraceae</taxon>
        <taxon>Otoolea</taxon>
    </lineage>
</organism>
<evidence type="ECO:0000313" key="6">
    <source>
        <dbReference type="Proteomes" id="UP001203136"/>
    </source>
</evidence>
<dbReference type="GO" id="GO:0005524">
    <property type="term" value="F:ATP binding"/>
    <property type="evidence" value="ECO:0007669"/>
    <property type="project" value="UniProtKB-KW"/>
</dbReference>
<dbReference type="InterPro" id="IPR017871">
    <property type="entry name" value="ABC_transporter-like_CS"/>
</dbReference>
<reference evidence="5" key="1">
    <citation type="journal article" date="2022" name="Cell Host Microbe">
        <title>Colonization of the live biotherapeutic product VE303 and modulation of the microbiota and metabolites in healthy volunteers.</title>
        <authorList>
            <person name="Dsouza M."/>
            <person name="Menon R."/>
            <person name="Crossette E."/>
            <person name="Bhattarai S.K."/>
            <person name="Schneider J."/>
            <person name="Kim Y.G."/>
            <person name="Reddy S."/>
            <person name="Caballero S."/>
            <person name="Felix C."/>
            <person name="Cornacchione L."/>
            <person name="Hendrickson J."/>
            <person name="Watson A.R."/>
            <person name="Minot S.S."/>
            <person name="Greenfield N."/>
            <person name="Schopf L."/>
            <person name="Szabady R."/>
            <person name="Patarroyo J."/>
            <person name="Smith W."/>
            <person name="Harrison P."/>
            <person name="Kuijper E.J."/>
            <person name="Kelly C.P."/>
            <person name="Olle B."/>
            <person name="Bobilev D."/>
            <person name="Silber J.L."/>
            <person name="Bucci V."/>
            <person name="Roberts B."/>
            <person name="Faith J."/>
            <person name="Norman J.M."/>
        </authorList>
    </citation>
    <scope>NUCLEOTIDE SEQUENCE</scope>
    <source>
        <strain evidence="5">VE303-04</strain>
    </source>
</reference>
<dbReference type="EMBL" id="JAINVB010000001">
    <property type="protein sequence ID" value="MCK0086292.1"/>
    <property type="molecule type" value="Genomic_DNA"/>
</dbReference>
<feature type="domain" description="ABC transporter" evidence="4">
    <location>
        <begin position="4"/>
        <end position="242"/>
    </location>
</feature>
<dbReference type="InterPro" id="IPR050093">
    <property type="entry name" value="ABC_SmlMolc_Importer"/>
</dbReference>
<dbReference type="GO" id="GO:0016887">
    <property type="term" value="F:ATP hydrolysis activity"/>
    <property type="evidence" value="ECO:0007669"/>
    <property type="project" value="InterPro"/>
</dbReference>
<accession>A0AAW5F536</accession>
<evidence type="ECO:0000256" key="2">
    <source>
        <dbReference type="ARBA" id="ARBA00022741"/>
    </source>
</evidence>
<dbReference type="RefSeq" id="WP_242858215.1">
    <property type="nucleotide sequence ID" value="NZ_CABHNX010000227.1"/>
</dbReference>
<protein>
    <submittedName>
        <fullName evidence="5">ATP-binding cassette domain-containing protein</fullName>
    </submittedName>
</protein>
<dbReference type="PROSITE" id="PS00211">
    <property type="entry name" value="ABC_TRANSPORTER_1"/>
    <property type="match status" value="1"/>
</dbReference>
<keyword evidence="2" id="KW-0547">Nucleotide-binding</keyword>
<evidence type="ECO:0000313" key="5">
    <source>
        <dbReference type="EMBL" id="MCK0086292.1"/>
    </source>
</evidence>
<dbReference type="Gene3D" id="3.40.50.300">
    <property type="entry name" value="P-loop containing nucleotide triphosphate hydrolases"/>
    <property type="match status" value="1"/>
</dbReference>
<dbReference type="SMART" id="SM00382">
    <property type="entry name" value="AAA"/>
    <property type="match status" value="1"/>
</dbReference>
<dbReference type="PANTHER" id="PTHR42781">
    <property type="entry name" value="SPERMIDINE/PUTRESCINE IMPORT ATP-BINDING PROTEIN POTA"/>
    <property type="match status" value="1"/>
</dbReference>
<evidence type="ECO:0000256" key="1">
    <source>
        <dbReference type="ARBA" id="ARBA00022448"/>
    </source>
</evidence>
<dbReference type="SUPFAM" id="SSF52540">
    <property type="entry name" value="P-loop containing nucleoside triphosphate hydrolases"/>
    <property type="match status" value="1"/>
</dbReference>
<gene>
    <name evidence="5" type="ORF">K5I21_10510</name>
</gene>
<dbReference type="InterPro" id="IPR003439">
    <property type="entry name" value="ABC_transporter-like_ATP-bd"/>
</dbReference>
<evidence type="ECO:0000259" key="4">
    <source>
        <dbReference type="PROSITE" id="PS50893"/>
    </source>
</evidence>
<sequence length="360" mass="39761">MEKLNTGENYMTLTVDIKKKLHDYTLELKLEHTGGCLGILGPSGCGKSMGLKSIAGLVTPDCGRILLGDKTFYSSAERINRKPQLRKTGYLFQSYALFPNMTVAENVGSGISLKNRERDKIISACIHRFRLSGLENYYPGKLSGGQQQRAALARILASSPALLLLDEPFSAMDAALKEVLRLELLHVLRDYHGLSILVTHDKDEAYQLCDSLIIMDQGQVLCSGATKDVFDNPGKYQAARLTGCRNISPVRRLGDNRILALDWNLTLTTAEKTTEQTKAVAIRPHCLVPVSEEAAAVWKERPGANLIPVNAPLVSPLPFDWEFCLENNLCWTVKKDSGSSSQPPVPSWLRVLPEDLLLLT</sequence>
<keyword evidence="1" id="KW-0813">Transport</keyword>
<dbReference type="AlphaFoldDB" id="A0AAW5F536"/>